<keyword evidence="1" id="KW-1133">Transmembrane helix</keyword>
<dbReference type="Gene3D" id="2.60.120.1440">
    <property type="match status" value="1"/>
</dbReference>
<dbReference type="InterPro" id="IPR032508">
    <property type="entry name" value="FecR_C"/>
</dbReference>
<dbReference type="InterPro" id="IPR012373">
    <property type="entry name" value="Ferrdict_sens_TM"/>
</dbReference>
<feature type="domain" description="FecR protein" evidence="2">
    <location>
        <begin position="132"/>
        <end position="223"/>
    </location>
</feature>
<evidence type="ECO:0000259" key="2">
    <source>
        <dbReference type="Pfam" id="PF04773"/>
    </source>
</evidence>
<evidence type="ECO:0000256" key="1">
    <source>
        <dbReference type="SAM" id="Phobius"/>
    </source>
</evidence>
<dbReference type="AlphaFoldDB" id="A0A5K7SBQ5"/>
<dbReference type="InterPro" id="IPR006860">
    <property type="entry name" value="FecR"/>
</dbReference>
<dbReference type="KEGG" id="anf:AQPE_3163"/>
<organism evidence="4 5">
    <name type="scientific">Aquipluma nitroreducens</name>
    <dbReference type="NCBI Taxonomy" id="2010828"/>
    <lineage>
        <taxon>Bacteria</taxon>
        <taxon>Pseudomonadati</taxon>
        <taxon>Bacteroidota</taxon>
        <taxon>Bacteroidia</taxon>
        <taxon>Marinilabiliales</taxon>
        <taxon>Prolixibacteraceae</taxon>
        <taxon>Aquipluma</taxon>
    </lineage>
</organism>
<dbReference type="Pfam" id="PF04773">
    <property type="entry name" value="FecR"/>
    <property type="match status" value="1"/>
</dbReference>
<accession>A0A5K7SBQ5</accession>
<sequence>MKMLEQNEIERISRYINGMADSSDIVWVENLFSYGRKNQELKNHLENDWENELLDQSTSDVDLNMMLDRVHHLIRKKESQKRKTLVHRMAIVYMKVAAVLLLPLVVAGSFYFYLNNTPHGQVADQVVNSEIYAPMGSRVAFNLPDGTTGWLNSGSKLTYSLPFSENRKVSLEGEAWFDVFHNEKRPFEISAGSSKIKVLGTSFNVSAYNEEKYVEVVLQNGKVVFSDNIKSDEVILKPSERLVLQDNKLEVNTVDPSKYKGWTDGKLIFRGDDMAEVARRIERWYDVKVEIADHDLVHFSFRATFKDDSLEEVLKLLSMTSPIDYKIIPRQQLQDGTYEKEKVILSKRFKQI</sequence>
<evidence type="ECO:0000259" key="3">
    <source>
        <dbReference type="Pfam" id="PF16344"/>
    </source>
</evidence>
<feature type="domain" description="Protein FecR C-terminal" evidence="3">
    <location>
        <begin position="266"/>
        <end position="328"/>
    </location>
</feature>
<dbReference type="Gene3D" id="3.55.50.30">
    <property type="match status" value="1"/>
</dbReference>
<keyword evidence="1" id="KW-0812">Transmembrane</keyword>
<gene>
    <name evidence="4" type="ORF">AQPE_3163</name>
</gene>
<keyword evidence="5" id="KW-1185">Reference proteome</keyword>
<dbReference type="PANTHER" id="PTHR30273:SF2">
    <property type="entry name" value="PROTEIN FECR"/>
    <property type="match status" value="1"/>
</dbReference>
<proteinExistence type="predicted"/>
<dbReference type="GO" id="GO:0016989">
    <property type="term" value="F:sigma factor antagonist activity"/>
    <property type="evidence" value="ECO:0007669"/>
    <property type="project" value="TreeGrafter"/>
</dbReference>
<feature type="transmembrane region" description="Helical" evidence="1">
    <location>
        <begin position="90"/>
        <end position="114"/>
    </location>
</feature>
<name>A0A5K7SBQ5_9BACT</name>
<dbReference type="Pfam" id="PF16344">
    <property type="entry name" value="FecR_C"/>
    <property type="match status" value="1"/>
</dbReference>
<dbReference type="Proteomes" id="UP001193389">
    <property type="component" value="Chromosome"/>
</dbReference>
<dbReference type="PANTHER" id="PTHR30273">
    <property type="entry name" value="PERIPLASMIC SIGNAL SENSOR AND SIGMA FACTOR ACTIVATOR FECR-RELATED"/>
    <property type="match status" value="1"/>
</dbReference>
<protein>
    <submittedName>
        <fullName evidence="4">Anti-sigma factor</fullName>
    </submittedName>
</protein>
<evidence type="ECO:0000313" key="4">
    <source>
        <dbReference type="EMBL" id="BBE18990.1"/>
    </source>
</evidence>
<reference evidence="4" key="1">
    <citation type="journal article" date="2020" name="Int. J. Syst. Evol. Microbiol.">
        <title>Aquipluma nitroreducens gen. nov. sp. nov., a novel facultatively anaerobic bacterium isolated from a freshwater lake.</title>
        <authorList>
            <person name="Watanabe M."/>
            <person name="Kojima H."/>
            <person name="Fukui M."/>
        </authorList>
    </citation>
    <scope>NUCLEOTIDE SEQUENCE</scope>
    <source>
        <strain evidence="4">MeG22</strain>
    </source>
</reference>
<evidence type="ECO:0000313" key="5">
    <source>
        <dbReference type="Proteomes" id="UP001193389"/>
    </source>
</evidence>
<dbReference type="EMBL" id="AP018694">
    <property type="protein sequence ID" value="BBE18990.1"/>
    <property type="molecule type" value="Genomic_DNA"/>
</dbReference>
<keyword evidence="1" id="KW-0472">Membrane</keyword>